<evidence type="ECO:0000259" key="6">
    <source>
        <dbReference type="Pfam" id="PF00108"/>
    </source>
</evidence>
<dbReference type="InterPro" id="IPR002155">
    <property type="entry name" value="Thiolase"/>
</dbReference>
<name>A0A417XS72_9ACTN</name>
<sequence>MTAAVIVDAVRTPLGKGKPGGAYADIHPVDLHAASLRALVTRTGIDPAIIDDVISGAVAQIGEQSGNTARWGLLAAGYPESVPGVTVDRQCGSSQQALHFAAQGVIAGAYDVAVASGVESMSRIPIGSQAQGKDFAGPSVAERYAPGLIPQGVAAELIAAKWRFSRAQLDEFSASSHERAALAWKDGLFDREVVNVNDLATDETIRPTTTPDSLAGLRLAFQDDRWSERFPEIDWKVTAGNSSPINDGSAALLVTSEDKAAALGLQARARVHSFAVAGDDPIFMLTGVIPATMKVLAKAGLSIDDIDAFEVNEAFASVVLAWQAETGASLDKVNINGGAIAIGHPLGASGARLATTLLNVLEQRDGRFGLQVMCEAGGLANATIIERI</sequence>
<dbReference type="InterPro" id="IPR016039">
    <property type="entry name" value="Thiolase-like"/>
</dbReference>
<evidence type="ECO:0000256" key="2">
    <source>
        <dbReference type="ARBA" id="ARBA00022679"/>
    </source>
</evidence>
<feature type="domain" description="Thiolase N-terminal" evidence="6">
    <location>
        <begin position="5"/>
        <end position="258"/>
    </location>
</feature>
<dbReference type="PANTHER" id="PTHR43365">
    <property type="entry name" value="BLR7806 PROTEIN"/>
    <property type="match status" value="1"/>
</dbReference>
<dbReference type="PANTHER" id="PTHR43365:SF1">
    <property type="entry name" value="ACETYL-COA C-ACYLTRANSFERASE"/>
    <property type="match status" value="1"/>
</dbReference>
<feature type="active site" description="Proton acceptor" evidence="4">
    <location>
        <position position="374"/>
    </location>
</feature>
<dbReference type="RefSeq" id="WP_118929126.1">
    <property type="nucleotide sequence ID" value="NZ_QXGH01000054.1"/>
</dbReference>
<dbReference type="InterPro" id="IPR020617">
    <property type="entry name" value="Thiolase_C"/>
</dbReference>
<organism evidence="8 9">
    <name type="scientific">Nocardioides immobilis</name>
    <dbReference type="NCBI Taxonomy" id="2049295"/>
    <lineage>
        <taxon>Bacteria</taxon>
        <taxon>Bacillati</taxon>
        <taxon>Actinomycetota</taxon>
        <taxon>Actinomycetes</taxon>
        <taxon>Propionibacteriales</taxon>
        <taxon>Nocardioidaceae</taxon>
        <taxon>Nocardioides</taxon>
    </lineage>
</organism>
<evidence type="ECO:0000256" key="1">
    <source>
        <dbReference type="ARBA" id="ARBA00010982"/>
    </source>
</evidence>
<dbReference type="PROSITE" id="PS00737">
    <property type="entry name" value="THIOLASE_2"/>
    <property type="match status" value="1"/>
</dbReference>
<dbReference type="NCBIfam" id="TIGR01930">
    <property type="entry name" value="AcCoA-C-Actrans"/>
    <property type="match status" value="1"/>
</dbReference>
<dbReference type="PIRSF" id="PIRSF000429">
    <property type="entry name" value="Ac-CoA_Ac_transf"/>
    <property type="match status" value="1"/>
</dbReference>
<evidence type="ECO:0000313" key="8">
    <source>
        <dbReference type="EMBL" id="RHW22814.1"/>
    </source>
</evidence>
<proteinExistence type="inferred from homology"/>
<keyword evidence="2 5" id="KW-0808">Transferase</keyword>
<dbReference type="InterPro" id="IPR020616">
    <property type="entry name" value="Thiolase_N"/>
</dbReference>
<protein>
    <submittedName>
        <fullName evidence="8">Acetyl-CoA C-acyltransferase</fullName>
        <ecNumber evidence="8">2.3.1.16</ecNumber>
    </submittedName>
</protein>
<dbReference type="CDD" id="cd00751">
    <property type="entry name" value="thiolase"/>
    <property type="match status" value="1"/>
</dbReference>
<evidence type="ECO:0000256" key="5">
    <source>
        <dbReference type="RuleBase" id="RU003557"/>
    </source>
</evidence>
<dbReference type="GO" id="GO:0003988">
    <property type="term" value="F:acetyl-CoA C-acyltransferase activity"/>
    <property type="evidence" value="ECO:0007669"/>
    <property type="project" value="UniProtKB-EC"/>
</dbReference>
<evidence type="ECO:0000259" key="7">
    <source>
        <dbReference type="Pfam" id="PF02803"/>
    </source>
</evidence>
<evidence type="ECO:0000256" key="4">
    <source>
        <dbReference type="PIRSR" id="PIRSR000429-1"/>
    </source>
</evidence>
<reference evidence="8 9" key="1">
    <citation type="submission" date="2018-09" db="EMBL/GenBank/DDBJ databases">
        <title>Genome sequencing of Nocardioides immobilis CCTCC AB 2017083 for comparison to Nocardioides silvaticus.</title>
        <authorList>
            <person name="Li C."/>
            <person name="Wang G."/>
        </authorList>
    </citation>
    <scope>NUCLEOTIDE SEQUENCE [LARGE SCALE GENOMIC DNA]</scope>
    <source>
        <strain evidence="8 9">CCTCC AB 2017083</strain>
    </source>
</reference>
<dbReference type="Proteomes" id="UP000283644">
    <property type="component" value="Unassembled WGS sequence"/>
</dbReference>
<dbReference type="EMBL" id="QXGH01000054">
    <property type="protein sequence ID" value="RHW22814.1"/>
    <property type="molecule type" value="Genomic_DNA"/>
</dbReference>
<accession>A0A417XS72</accession>
<evidence type="ECO:0000256" key="3">
    <source>
        <dbReference type="ARBA" id="ARBA00023315"/>
    </source>
</evidence>
<comment type="similarity">
    <text evidence="1 5">Belongs to the thiolase-like superfamily. Thiolase family.</text>
</comment>
<dbReference type="SUPFAM" id="SSF53901">
    <property type="entry name" value="Thiolase-like"/>
    <property type="match status" value="2"/>
</dbReference>
<dbReference type="AlphaFoldDB" id="A0A417XS72"/>
<feature type="active site" description="Proton acceptor" evidence="4">
    <location>
        <position position="344"/>
    </location>
</feature>
<dbReference type="OrthoDB" id="4440515at2"/>
<gene>
    <name evidence="8" type="ORF">D0Z08_30905</name>
</gene>
<feature type="domain" description="Thiolase C-terminal" evidence="7">
    <location>
        <begin position="266"/>
        <end position="387"/>
    </location>
</feature>
<dbReference type="Pfam" id="PF02803">
    <property type="entry name" value="Thiolase_C"/>
    <property type="match status" value="1"/>
</dbReference>
<dbReference type="EC" id="2.3.1.16" evidence="8"/>
<dbReference type="InterPro" id="IPR020613">
    <property type="entry name" value="Thiolase_CS"/>
</dbReference>
<dbReference type="Pfam" id="PF00108">
    <property type="entry name" value="Thiolase_N"/>
    <property type="match status" value="1"/>
</dbReference>
<evidence type="ECO:0000313" key="9">
    <source>
        <dbReference type="Proteomes" id="UP000283644"/>
    </source>
</evidence>
<keyword evidence="9" id="KW-1185">Reference proteome</keyword>
<comment type="caution">
    <text evidence="8">The sequence shown here is derived from an EMBL/GenBank/DDBJ whole genome shotgun (WGS) entry which is preliminary data.</text>
</comment>
<feature type="active site" description="Acyl-thioester intermediate" evidence="4">
    <location>
        <position position="91"/>
    </location>
</feature>
<dbReference type="Gene3D" id="3.40.47.10">
    <property type="match status" value="2"/>
</dbReference>
<keyword evidence="3 5" id="KW-0012">Acyltransferase</keyword>